<comment type="caution">
    <text evidence="2">The sequence shown here is derived from an EMBL/GenBank/DDBJ whole genome shotgun (WGS) entry which is preliminary data.</text>
</comment>
<dbReference type="InterPro" id="IPR005490">
    <property type="entry name" value="LD_TPept_cat_dom"/>
</dbReference>
<name>A0A9W6SNA9_9ACTN</name>
<sequence>MHARRPPRPDALTPASPRAAAPRLAPALWLQRAAGNAATGRALRRQRALDAVRAALDGRLAYGAAWKALRALPPAERIAVYENLTATALGELLDHTPAIDRPRVEAEMAEAAAPRPADVLLVFDPYVTEVAWKDGRMLPMGEIAVFVHGVIMRRIPARGGPWRSYTADGHTADPTAPGTYRLGPDRAHLSRVWKNSQLANGTPLRERGGDVEFERNGRWHSVRSLPIPLVPDTVRLDATLTQIALEWAAGGERAVLKKEYDAAKAGGPLRPLPAEWILNDFGSAAQLLEGSPGVFLHTTPDTDDAGAVLRTNALSYSHGCVHVLADDRRALVLAGYLREGVRIKVLPYREVKASWGDPPP</sequence>
<protein>
    <recommendedName>
        <fullName evidence="1">L,D-TPase catalytic domain-containing protein</fullName>
    </recommendedName>
</protein>
<dbReference type="EMBL" id="BSTX01000002">
    <property type="protein sequence ID" value="GLZ79108.1"/>
    <property type="molecule type" value="Genomic_DNA"/>
</dbReference>
<dbReference type="RefSeq" id="WP_285664233.1">
    <property type="nucleotide sequence ID" value="NZ_BSTX01000002.1"/>
</dbReference>
<organism evidence="2 3">
    <name type="scientific">Actinorhabdospora filicis</name>
    <dbReference type="NCBI Taxonomy" id="1785913"/>
    <lineage>
        <taxon>Bacteria</taxon>
        <taxon>Bacillati</taxon>
        <taxon>Actinomycetota</taxon>
        <taxon>Actinomycetes</taxon>
        <taxon>Micromonosporales</taxon>
        <taxon>Micromonosporaceae</taxon>
        <taxon>Actinorhabdospora</taxon>
    </lineage>
</organism>
<evidence type="ECO:0000259" key="1">
    <source>
        <dbReference type="Pfam" id="PF03734"/>
    </source>
</evidence>
<evidence type="ECO:0000313" key="2">
    <source>
        <dbReference type="EMBL" id="GLZ79108.1"/>
    </source>
</evidence>
<gene>
    <name evidence="2" type="ORF">Afil01_39150</name>
</gene>
<dbReference type="Pfam" id="PF03734">
    <property type="entry name" value="YkuD"/>
    <property type="match status" value="1"/>
</dbReference>
<dbReference type="Proteomes" id="UP001165079">
    <property type="component" value="Unassembled WGS sequence"/>
</dbReference>
<reference evidence="2" key="1">
    <citation type="submission" date="2023-03" db="EMBL/GenBank/DDBJ databases">
        <title>Actinorhabdospora filicis NBRC 111898.</title>
        <authorList>
            <person name="Ichikawa N."/>
            <person name="Sato H."/>
            <person name="Tonouchi N."/>
        </authorList>
    </citation>
    <scope>NUCLEOTIDE SEQUENCE</scope>
    <source>
        <strain evidence="2">NBRC 111898</strain>
    </source>
</reference>
<feature type="domain" description="L,D-TPase catalytic" evidence="1">
    <location>
        <begin position="159"/>
        <end position="343"/>
    </location>
</feature>
<accession>A0A9W6SNA9</accession>
<dbReference type="AlphaFoldDB" id="A0A9W6SNA9"/>
<dbReference type="GO" id="GO:0016740">
    <property type="term" value="F:transferase activity"/>
    <property type="evidence" value="ECO:0007669"/>
    <property type="project" value="InterPro"/>
</dbReference>
<proteinExistence type="predicted"/>
<dbReference type="CDD" id="cd16913">
    <property type="entry name" value="YkuD_like"/>
    <property type="match status" value="1"/>
</dbReference>
<keyword evidence="3" id="KW-1185">Reference proteome</keyword>
<evidence type="ECO:0000313" key="3">
    <source>
        <dbReference type="Proteomes" id="UP001165079"/>
    </source>
</evidence>